<evidence type="ECO:0000313" key="6">
    <source>
        <dbReference type="Proteomes" id="UP000682843"/>
    </source>
</evidence>
<keyword evidence="3" id="KW-0472">Membrane</keyword>
<dbReference type="EMBL" id="CP036498">
    <property type="protein sequence ID" value="QUS41090.1"/>
    <property type="molecule type" value="Genomic_DNA"/>
</dbReference>
<evidence type="ECO:0000256" key="2">
    <source>
        <dbReference type="ARBA" id="ARBA00023169"/>
    </source>
</evidence>
<evidence type="ECO:0000256" key="3">
    <source>
        <dbReference type="SAM" id="Phobius"/>
    </source>
</evidence>
<keyword evidence="3" id="KW-1133">Transmembrane helix</keyword>
<evidence type="ECO:0000256" key="1">
    <source>
        <dbReference type="ARBA" id="ARBA00006464"/>
    </source>
</evidence>
<name>A0ABX8AH00_9BRAD</name>
<sequence length="256" mass="28427">MVSTVSVGLERSKVTQLWKGQQFISVRPVEFAGGHGAYGSSAYRGRRHQKVVRREPSASLTKRVFDIAASGSALLFFAPFLLVIAAIIKTTSPGPVFFTQYRYGYRNRAFKIYKFRSMRTDAGDKLGVQQTVVGDARVTRIGKVLRKTSLDEIPQLINVLKGDMSLVGPRPHVPGMLAANMLYEDLVPYYFQRHSARPGITGLAQISGCRGSTVDPTLAIARIDYDLDYIEGWSMVKDIKIIVQTVRKEFISGTGF</sequence>
<evidence type="ECO:0000313" key="5">
    <source>
        <dbReference type="EMBL" id="QUS41090.1"/>
    </source>
</evidence>
<dbReference type="Pfam" id="PF02397">
    <property type="entry name" value="Bac_transf"/>
    <property type="match status" value="1"/>
</dbReference>
<accession>A0ABX8AH00</accession>
<dbReference type="PANTHER" id="PTHR30576:SF0">
    <property type="entry name" value="UNDECAPRENYL-PHOSPHATE N-ACETYLGALACTOSAMINYL 1-PHOSPHATE TRANSFERASE-RELATED"/>
    <property type="match status" value="1"/>
</dbReference>
<proteinExistence type="inferred from homology"/>
<keyword evidence="2" id="KW-0270">Exopolysaccharide synthesis</keyword>
<dbReference type="Proteomes" id="UP000682843">
    <property type="component" value="Chromosome"/>
</dbReference>
<gene>
    <name evidence="5" type="ORF">RPMA_21260</name>
</gene>
<reference evidence="5 6" key="1">
    <citation type="submission" date="2019-02" db="EMBL/GenBank/DDBJ databases">
        <title>Emended description of the genus Rhodopseudomonas and description of Rhodopseudomonas albus sp. nov., a non-phototrophic, heavy-metal-tolerant bacterium isolated from garden soil.</title>
        <authorList>
            <person name="Bao Z."/>
            <person name="Cao W.W."/>
            <person name="Sato Y."/>
            <person name="Nishizawa T."/>
            <person name="Zhao J."/>
            <person name="Guo Y."/>
            <person name="Ohta H."/>
        </authorList>
    </citation>
    <scope>NUCLEOTIDE SEQUENCE [LARGE SCALE GENOMIC DNA]</scope>
    <source>
        <strain evidence="5 6">SK50-23</strain>
    </source>
</reference>
<dbReference type="GO" id="GO:0016740">
    <property type="term" value="F:transferase activity"/>
    <property type="evidence" value="ECO:0007669"/>
    <property type="project" value="UniProtKB-KW"/>
</dbReference>
<protein>
    <submittedName>
        <fullName evidence="5">Sugar transferase</fullName>
    </submittedName>
</protein>
<feature type="domain" description="Bacterial sugar transferase" evidence="4">
    <location>
        <begin position="62"/>
        <end position="248"/>
    </location>
</feature>
<feature type="transmembrane region" description="Helical" evidence="3">
    <location>
        <begin position="64"/>
        <end position="88"/>
    </location>
</feature>
<organism evidence="5 6">
    <name type="scientific">Tardiphaga alba</name>
    <dbReference type="NCBI Taxonomy" id="340268"/>
    <lineage>
        <taxon>Bacteria</taxon>
        <taxon>Pseudomonadati</taxon>
        <taxon>Pseudomonadota</taxon>
        <taxon>Alphaproteobacteria</taxon>
        <taxon>Hyphomicrobiales</taxon>
        <taxon>Nitrobacteraceae</taxon>
        <taxon>Tardiphaga</taxon>
    </lineage>
</organism>
<comment type="similarity">
    <text evidence="1">Belongs to the bacterial sugar transferase family.</text>
</comment>
<dbReference type="PANTHER" id="PTHR30576">
    <property type="entry name" value="COLANIC BIOSYNTHESIS UDP-GLUCOSE LIPID CARRIER TRANSFERASE"/>
    <property type="match status" value="1"/>
</dbReference>
<keyword evidence="6" id="KW-1185">Reference proteome</keyword>
<keyword evidence="5" id="KW-0808">Transferase</keyword>
<dbReference type="InterPro" id="IPR003362">
    <property type="entry name" value="Bact_transf"/>
</dbReference>
<dbReference type="RefSeq" id="WP_211909688.1">
    <property type="nucleotide sequence ID" value="NZ_CP036498.1"/>
</dbReference>
<keyword evidence="3" id="KW-0812">Transmembrane</keyword>
<evidence type="ECO:0000259" key="4">
    <source>
        <dbReference type="Pfam" id="PF02397"/>
    </source>
</evidence>